<dbReference type="InterPro" id="IPR015943">
    <property type="entry name" value="WD40/YVTN_repeat-like_dom_sf"/>
</dbReference>
<protein>
    <submittedName>
        <fullName evidence="1">Uncharacterized protein</fullName>
    </submittedName>
</protein>
<dbReference type="AlphaFoldDB" id="A0A1V1NUB6"/>
<dbReference type="SUPFAM" id="SSF50998">
    <property type="entry name" value="Quinoprotein alcohol dehydrogenase-like"/>
    <property type="match status" value="1"/>
</dbReference>
<dbReference type="Gene3D" id="2.130.10.10">
    <property type="entry name" value="YVTN repeat-like/Quinoprotein amine dehydrogenase"/>
    <property type="match status" value="1"/>
</dbReference>
<name>A0A1V1NUB6_9BACT</name>
<reference evidence="2" key="1">
    <citation type="submission" date="2012-11" db="EMBL/GenBank/DDBJ databases">
        <authorList>
            <person name="Lucero-Rivera Y.E."/>
            <person name="Tovar-Ramirez D."/>
        </authorList>
    </citation>
    <scope>NUCLEOTIDE SEQUENCE [LARGE SCALE GENOMIC DNA]</scope>
    <source>
        <strain evidence="2">Araruama</strain>
    </source>
</reference>
<comment type="caution">
    <text evidence="1">The sequence shown here is derived from an EMBL/GenBank/DDBJ whole genome shotgun (WGS) entry which is preliminary data.</text>
</comment>
<organism evidence="1 2">
    <name type="scientific">Candidatus Magnetoglobus multicellularis str. Araruama</name>
    <dbReference type="NCBI Taxonomy" id="890399"/>
    <lineage>
        <taxon>Bacteria</taxon>
        <taxon>Pseudomonadati</taxon>
        <taxon>Thermodesulfobacteriota</taxon>
        <taxon>Desulfobacteria</taxon>
        <taxon>Desulfobacterales</taxon>
        <taxon>Desulfobacteraceae</taxon>
        <taxon>Candidatus Magnetoglobus</taxon>
    </lineage>
</organism>
<proteinExistence type="predicted"/>
<dbReference type="InterPro" id="IPR011047">
    <property type="entry name" value="Quinoprotein_ADH-like_sf"/>
</dbReference>
<dbReference type="EMBL" id="ATBP01002201">
    <property type="protein sequence ID" value="ETR66143.1"/>
    <property type="molecule type" value="Genomic_DNA"/>
</dbReference>
<sequence length="111" mass="12643">MKWSKQIQNTPVISNDRVYYCGNKSFNSRNYQTGTLENSCSLTRTVKSNAVVLQNKIFFGTEDGAVYCLTDTYLSPDHKNWSMSHHDPLNTGNADYFNHATGKKDLLVRTE</sequence>
<accession>A0A1V1NUB6</accession>
<evidence type="ECO:0000313" key="2">
    <source>
        <dbReference type="Proteomes" id="UP000189670"/>
    </source>
</evidence>
<dbReference type="Proteomes" id="UP000189670">
    <property type="component" value="Unassembled WGS sequence"/>
</dbReference>
<evidence type="ECO:0000313" key="1">
    <source>
        <dbReference type="EMBL" id="ETR66143.1"/>
    </source>
</evidence>
<gene>
    <name evidence="1" type="ORF">OMM_13188</name>
</gene>
<feature type="non-terminal residue" evidence="1">
    <location>
        <position position="111"/>
    </location>
</feature>